<accession>A0A2U9SED7</accession>
<keyword evidence="2" id="KW-0614">Plasmid</keyword>
<gene>
    <name evidence="2" type="ORF">DM194_18260</name>
</gene>
<evidence type="ECO:0000313" key="3">
    <source>
        <dbReference type="Proteomes" id="UP000249605"/>
    </source>
</evidence>
<evidence type="ECO:0000256" key="1">
    <source>
        <dbReference type="SAM" id="MobiDB-lite"/>
    </source>
</evidence>
<organism evidence="2 3">
    <name type="scientific">Azospirillum ramasamyi</name>
    <dbReference type="NCBI Taxonomy" id="682998"/>
    <lineage>
        <taxon>Bacteria</taxon>
        <taxon>Pseudomonadati</taxon>
        <taxon>Pseudomonadota</taxon>
        <taxon>Alphaproteobacteria</taxon>
        <taxon>Rhodospirillales</taxon>
        <taxon>Azospirillaceae</taxon>
        <taxon>Azospirillum</taxon>
    </lineage>
</organism>
<dbReference type="AlphaFoldDB" id="A0A2U9SED7"/>
<proteinExistence type="predicted"/>
<dbReference type="Proteomes" id="UP000249605">
    <property type="component" value="Plasmid unnamed7"/>
</dbReference>
<name>A0A2U9SED7_9PROT</name>
<dbReference type="EMBL" id="CP029831">
    <property type="protein sequence ID" value="AWU96248.1"/>
    <property type="molecule type" value="Genomic_DNA"/>
</dbReference>
<dbReference type="KEGG" id="azm:DM194_18260"/>
<keyword evidence="3" id="KW-1185">Reference proteome</keyword>
<feature type="region of interest" description="Disordered" evidence="1">
    <location>
        <begin position="1"/>
        <end position="27"/>
    </location>
</feature>
<sequence length="94" mass="9830">MTGWARSSARSGRTAAPSRTRWTAAESTAKADCNPIWTATAVPAAHAAEARPANEVISIQSECKFALGTVVRACSSGPCLPGCPSPRTGSRWRT</sequence>
<reference evidence="2 3" key="1">
    <citation type="submission" date="2018-06" db="EMBL/GenBank/DDBJ databases">
        <title>Complete genome sequencing of Azospirillum sp. M2T2B2.</title>
        <authorList>
            <person name="Heo J."/>
            <person name="Kim S.-J."/>
            <person name="Kwon S.-W."/>
            <person name="Anandham R."/>
        </authorList>
    </citation>
    <scope>NUCLEOTIDE SEQUENCE [LARGE SCALE GENOMIC DNA]</scope>
    <source>
        <strain evidence="2 3">M2T2B2</strain>
        <plasmid evidence="2 3">unnamed7</plasmid>
    </source>
</reference>
<evidence type="ECO:0000313" key="2">
    <source>
        <dbReference type="EMBL" id="AWU96248.1"/>
    </source>
</evidence>
<geneLocation type="plasmid" evidence="2 3">
    <name>unnamed7</name>
</geneLocation>
<feature type="compositionally biased region" description="Low complexity" evidence="1">
    <location>
        <begin position="1"/>
        <end position="21"/>
    </location>
</feature>
<protein>
    <submittedName>
        <fullName evidence="2">Uncharacterized protein</fullName>
    </submittedName>
</protein>